<dbReference type="EMBL" id="WTPW01000726">
    <property type="protein sequence ID" value="KAF0484995.1"/>
    <property type="molecule type" value="Genomic_DNA"/>
</dbReference>
<keyword evidence="1" id="KW-0812">Transmembrane</keyword>
<accession>A0A8H4AEC3</accession>
<keyword evidence="1" id="KW-0472">Membrane</keyword>
<name>A0A8H4AEC3_GIGMA</name>
<evidence type="ECO:0000256" key="1">
    <source>
        <dbReference type="SAM" id="Phobius"/>
    </source>
</evidence>
<evidence type="ECO:0000313" key="3">
    <source>
        <dbReference type="Proteomes" id="UP000439903"/>
    </source>
</evidence>
<protein>
    <submittedName>
        <fullName evidence="2">Uncharacterized protein</fullName>
    </submittedName>
</protein>
<dbReference type="Proteomes" id="UP000439903">
    <property type="component" value="Unassembled WGS sequence"/>
</dbReference>
<comment type="caution">
    <text evidence="2">The sequence shown here is derived from an EMBL/GenBank/DDBJ whole genome shotgun (WGS) entry which is preliminary data.</text>
</comment>
<organism evidence="2 3">
    <name type="scientific">Gigaspora margarita</name>
    <dbReference type="NCBI Taxonomy" id="4874"/>
    <lineage>
        <taxon>Eukaryota</taxon>
        <taxon>Fungi</taxon>
        <taxon>Fungi incertae sedis</taxon>
        <taxon>Mucoromycota</taxon>
        <taxon>Glomeromycotina</taxon>
        <taxon>Glomeromycetes</taxon>
        <taxon>Diversisporales</taxon>
        <taxon>Gigasporaceae</taxon>
        <taxon>Gigaspora</taxon>
    </lineage>
</organism>
<feature type="transmembrane region" description="Helical" evidence="1">
    <location>
        <begin position="20"/>
        <end position="42"/>
    </location>
</feature>
<dbReference type="GO" id="GO:0007166">
    <property type="term" value="P:cell surface receptor signaling pathway"/>
    <property type="evidence" value="ECO:0007669"/>
    <property type="project" value="InterPro"/>
</dbReference>
<dbReference type="Gene3D" id="1.20.930.20">
    <property type="entry name" value="Adaptor protein Cbl, N-terminal domain"/>
    <property type="match status" value="1"/>
</dbReference>
<reference evidence="2 3" key="1">
    <citation type="journal article" date="2019" name="Environ. Microbiol.">
        <title>At the nexus of three kingdoms: the genome of the mycorrhizal fungus Gigaspora margarita provides insights into plant, endobacterial and fungal interactions.</title>
        <authorList>
            <person name="Venice F."/>
            <person name="Ghignone S."/>
            <person name="Salvioli di Fossalunga A."/>
            <person name="Amselem J."/>
            <person name="Novero M."/>
            <person name="Xianan X."/>
            <person name="Sedzielewska Toro K."/>
            <person name="Morin E."/>
            <person name="Lipzen A."/>
            <person name="Grigoriev I.V."/>
            <person name="Henrissat B."/>
            <person name="Martin F.M."/>
            <person name="Bonfante P."/>
        </authorList>
    </citation>
    <scope>NUCLEOTIDE SEQUENCE [LARGE SCALE GENOMIC DNA]</scope>
    <source>
        <strain evidence="2 3">BEG34</strain>
    </source>
</reference>
<dbReference type="InterPro" id="IPR036537">
    <property type="entry name" value="Adaptor_Cbl_N_dom_sf"/>
</dbReference>
<evidence type="ECO:0000313" key="2">
    <source>
        <dbReference type="EMBL" id="KAF0484995.1"/>
    </source>
</evidence>
<keyword evidence="3" id="KW-1185">Reference proteome</keyword>
<gene>
    <name evidence="2" type="ORF">F8M41_022887</name>
</gene>
<keyword evidence="1" id="KW-1133">Transmembrane helix</keyword>
<proteinExistence type="predicted"/>
<dbReference type="AlphaFoldDB" id="A0A8H4AEC3"/>
<sequence length="105" mass="12273">MSTRPELAEIVEEIVNVANTLSLVTPIIGIAANLINNIFITFENIKHNKKNSRTIIDHIVFTEAAIKSLKFQKNEYNEKFPNLQYQELFFKFQSSLEKLKYLQKR</sequence>